<dbReference type="Proteomes" id="UP000216151">
    <property type="component" value="Unassembled WGS sequence"/>
</dbReference>
<evidence type="ECO:0000313" key="2">
    <source>
        <dbReference type="Proteomes" id="UP000216151"/>
    </source>
</evidence>
<name>A0A269XXP3_9PROT</name>
<organism evidence="1 2">
    <name type="scientific">Acetobacter fabarum</name>
    <dbReference type="NCBI Taxonomy" id="483199"/>
    <lineage>
        <taxon>Bacteria</taxon>
        <taxon>Pseudomonadati</taxon>
        <taxon>Pseudomonadota</taxon>
        <taxon>Alphaproteobacteria</taxon>
        <taxon>Acetobacterales</taxon>
        <taxon>Acetobacteraceae</taxon>
        <taxon>Acetobacter</taxon>
    </lineage>
</organism>
<protein>
    <recommendedName>
        <fullName evidence="3">TonB-dependent receptor-like beta-barrel domain-containing protein</fullName>
    </recommendedName>
</protein>
<keyword evidence="2" id="KW-1185">Reference proteome</keyword>
<comment type="caution">
    <text evidence="1">The sequence shown here is derived from an EMBL/GenBank/DDBJ whole genome shotgun (WGS) entry which is preliminary data.</text>
</comment>
<sequence length="115" mass="12783">MLASFELLYESEKGTYFSIIGKYWGLNSMTNAAGNMQFANQHKIGSNVTADLAPGWRIRNAGSVFHEITPNLKIGTLFNNRAITNFAGNQSYGDAPLYWRNPGRSVFFNLAMTVP</sequence>
<accession>A0A269XXP3</accession>
<proteinExistence type="predicted"/>
<dbReference type="AlphaFoldDB" id="A0A269XXP3"/>
<dbReference type="OrthoDB" id="9760494at2"/>
<reference evidence="1 2" key="1">
    <citation type="submission" date="2017-04" db="EMBL/GenBank/DDBJ databases">
        <title>Kefir bacterial isolates.</title>
        <authorList>
            <person name="Kim Y."/>
            <person name="Blasche S."/>
            <person name="Patil K.R."/>
        </authorList>
    </citation>
    <scope>NUCLEOTIDE SEQUENCE [LARGE SCALE GENOMIC DNA]</scope>
    <source>
        <strain evidence="1 2">KR</strain>
    </source>
</reference>
<dbReference type="RefSeq" id="WP_095349750.1">
    <property type="nucleotide sequence ID" value="NZ_JBDNMF010000005.1"/>
</dbReference>
<evidence type="ECO:0008006" key="3">
    <source>
        <dbReference type="Google" id="ProtNLM"/>
    </source>
</evidence>
<evidence type="ECO:0000313" key="1">
    <source>
        <dbReference type="EMBL" id="PAK78077.1"/>
    </source>
</evidence>
<gene>
    <name evidence="1" type="ORF">B8X00_07945</name>
</gene>
<dbReference type="EMBL" id="NCXK01000008">
    <property type="protein sequence ID" value="PAK78077.1"/>
    <property type="molecule type" value="Genomic_DNA"/>
</dbReference>